<dbReference type="Pfam" id="PF17800">
    <property type="entry name" value="NPL"/>
    <property type="match status" value="1"/>
</dbReference>
<feature type="compositionally biased region" description="Polar residues" evidence="1">
    <location>
        <begin position="176"/>
        <end position="185"/>
    </location>
</feature>
<dbReference type="InterPro" id="IPR041232">
    <property type="entry name" value="NPL"/>
</dbReference>
<name>A0ABQ9YK34_9EUKA</name>
<evidence type="ECO:0000259" key="2">
    <source>
        <dbReference type="Pfam" id="PF17800"/>
    </source>
</evidence>
<evidence type="ECO:0000313" key="4">
    <source>
        <dbReference type="Proteomes" id="UP001281761"/>
    </source>
</evidence>
<protein>
    <recommendedName>
        <fullName evidence="2">Nucleoplasmin-like domain-containing protein</fullName>
    </recommendedName>
</protein>
<proteinExistence type="predicted"/>
<dbReference type="Gene3D" id="2.60.120.340">
    <property type="entry name" value="Nucleoplasmin core domain"/>
    <property type="match status" value="1"/>
</dbReference>
<evidence type="ECO:0000256" key="1">
    <source>
        <dbReference type="SAM" id="MobiDB-lite"/>
    </source>
</evidence>
<feature type="domain" description="Nucleoplasmin-like" evidence="2">
    <location>
        <begin position="3"/>
        <end position="91"/>
    </location>
</feature>
<comment type="caution">
    <text evidence="3">The sequence shown here is derived from an EMBL/GenBank/DDBJ whole genome shotgun (WGS) entry which is preliminary data.</text>
</comment>
<evidence type="ECO:0000313" key="3">
    <source>
        <dbReference type="EMBL" id="KAK2964120.1"/>
    </source>
</evidence>
<accession>A0ABQ9YK34</accession>
<feature type="region of interest" description="Disordered" evidence="1">
    <location>
        <begin position="132"/>
        <end position="185"/>
    </location>
</feature>
<reference evidence="3 4" key="1">
    <citation type="journal article" date="2022" name="bioRxiv">
        <title>Genomics of Preaxostyla Flagellates Illuminates Evolutionary Transitions and the Path Towards Mitochondrial Loss.</title>
        <authorList>
            <person name="Novak L.V.F."/>
            <person name="Treitli S.C."/>
            <person name="Pyrih J."/>
            <person name="Halakuc P."/>
            <person name="Pipaliya S.V."/>
            <person name="Vacek V."/>
            <person name="Brzon O."/>
            <person name="Soukal P."/>
            <person name="Eme L."/>
            <person name="Dacks J.B."/>
            <person name="Karnkowska A."/>
            <person name="Elias M."/>
            <person name="Hampl V."/>
        </authorList>
    </citation>
    <scope>NUCLEOTIDE SEQUENCE [LARGE SCALE GENOMIC DNA]</scope>
    <source>
        <strain evidence="3">NAU3</strain>
        <tissue evidence="3">Gut</tissue>
    </source>
</reference>
<dbReference type="Proteomes" id="UP001281761">
    <property type="component" value="Unassembled WGS sequence"/>
</dbReference>
<dbReference type="EMBL" id="JARBJD010000003">
    <property type="protein sequence ID" value="KAK2964120.1"/>
    <property type="molecule type" value="Genomic_DNA"/>
</dbReference>
<organism evidence="3 4">
    <name type="scientific">Blattamonas nauphoetae</name>
    <dbReference type="NCBI Taxonomy" id="2049346"/>
    <lineage>
        <taxon>Eukaryota</taxon>
        <taxon>Metamonada</taxon>
        <taxon>Preaxostyla</taxon>
        <taxon>Oxymonadida</taxon>
        <taxon>Blattamonas</taxon>
    </lineage>
</organism>
<keyword evidence="4" id="KW-1185">Reference proteome</keyword>
<sequence>MSLFSMNVQSGYPTMNTVPPFSTLTITKACVTAGSFGSGWLFFIDRGVSFPICCLNSEENPQFDLDLFFLPRQNIAFSITGDVSITVSGFYRTCYSHLDADQTEDESLENGEDLSSYLAQLNELSTLLGAPQKEEAPETHSLQSSPPNSLTISHDQDDAKPHSTSSASKRKKRPSFSEQDTIIPF</sequence>
<feature type="compositionally biased region" description="Polar residues" evidence="1">
    <location>
        <begin position="140"/>
        <end position="153"/>
    </location>
</feature>
<gene>
    <name evidence="3" type="ORF">BLNAU_651</name>
</gene>